<comment type="subcellular location">
    <subcellularLocation>
        <location evidence="1">Cell membrane</location>
        <topology evidence="1">Multi-pass membrane protein</topology>
    </subcellularLocation>
</comment>
<keyword evidence="1" id="KW-0812">Transmembrane</keyword>
<dbReference type="InterPro" id="IPR002994">
    <property type="entry name" value="Surf1/Shy1"/>
</dbReference>
<proteinExistence type="inferred from homology"/>
<dbReference type="CDD" id="cd06662">
    <property type="entry name" value="SURF1"/>
    <property type="match status" value="1"/>
</dbReference>
<keyword evidence="1" id="KW-1003">Cell membrane</keyword>
<keyword evidence="1" id="KW-0472">Membrane</keyword>
<dbReference type="RefSeq" id="WP_379537857.1">
    <property type="nucleotide sequence ID" value="NZ_JBHSDR010000003.1"/>
</dbReference>
<evidence type="ECO:0000313" key="3">
    <source>
        <dbReference type="Proteomes" id="UP001595828"/>
    </source>
</evidence>
<organism evidence="2 3">
    <name type="scientific">Novosphingobium tardum</name>
    <dbReference type="NCBI Taxonomy" id="1538021"/>
    <lineage>
        <taxon>Bacteria</taxon>
        <taxon>Pseudomonadati</taxon>
        <taxon>Pseudomonadota</taxon>
        <taxon>Alphaproteobacteria</taxon>
        <taxon>Sphingomonadales</taxon>
        <taxon>Sphingomonadaceae</taxon>
        <taxon>Novosphingobium</taxon>
    </lineage>
</organism>
<dbReference type="PROSITE" id="PS50895">
    <property type="entry name" value="SURF1"/>
    <property type="match status" value="1"/>
</dbReference>
<gene>
    <name evidence="2" type="ORF">ACFO0A_04955</name>
</gene>
<keyword evidence="1" id="KW-1133">Transmembrane helix</keyword>
<dbReference type="Proteomes" id="UP001595828">
    <property type="component" value="Unassembled WGS sequence"/>
</dbReference>
<keyword evidence="3" id="KW-1185">Reference proteome</keyword>
<reference evidence="3" key="1">
    <citation type="journal article" date="2019" name="Int. J. Syst. Evol. Microbiol.">
        <title>The Global Catalogue of Microorganisms (GCM) 10K type strain sequencing project: providing services to taxonomists for standard genome sequencing and annotation.</title>
        <authorList>
            <consortium name="The Broad Institute Genomics Platform"/>
            <consortium name="The Broad Institute Genome Sequencing Center for Infectious Disease"/>
            <person name="Wu L."/>
            <person name="Ma J."/>
        </authorList>
    </citation>
    <scope>NUCLEOTIDE SEQUENCE [LARGE SCALE GENOMIC DNA]</scope>
    <source>
        <strain evidence="3">CGMCC 1.12989</strain>
    </source>
</reference>
<sequence>MNKVVAHPRIPLLPTILVIAAIGTMIALGFWQLQRLAWKEALIARYAHAQDLPAVAWPRDPADRADALYRRSSVSCERVITSGAVAGRNVKGDSGWAQTARCAIGGGGNADIVLGWSSDPALHAFTAGEIVGRIGPAARDGVRLIADPPLAGLAANALPDPRDLPNNHLAYAVQWFLFAATAAVIYILALRKRLRAGAGR</sequence>
<feature type="transmembrane region" description="Helical" evidence="1">
    <location>
        <begin position="12"/>
        <end position="33"/>
    </location>
</feature>
<protein>
    <recommendedName>
        <fullName evidence="1">SURF1-like protein</fullName>
    </recommendedName>
</protein>
<evidence type="ECO:0000256" key="1">
    <source>
        <dbReference type="RuleBase" id="RU363076"/>
    </source>
</evidence>
<feature type="transmembrane region" description="Helical" evidence="1">
    <location>
        <begin position="169"/>
        <end position="190"/>
    </location>
</feature>
<comment type="similarity">
    <text evidence="1">Belongs to the SURF1 family.</text>
</comment>
<accession>A0ABV8RM53</accession>
<evidence type="ECO:0000313" key="2">
    <source>
        <dbReference type="EMBL" id="MFC4294405.1"/>
    </source>
</evidence>
<dbReference type="Pfam" id="PF02104">
    <property type="entry name" value="SURF1"/>
    <property type="match status" value="1"/>
</dbReference>
<name>A0ABV8RM53_9SPHN</name>
<comment type="caution">
    <text evidence="2">The sequence shown here is derived from an EMBL/GenBank/DDBJ whole genome shotgun (WGS) entry which is preliminary data.</text>
</comment>
<dbReference type="EMBL" id="JBHSDR010000003">
    <property type="protein sequence ID" value="MFC4294405.1"/>
    <property type="molecule type" value="Genomic_DNA"/>
</dbReference>